<dbReference type="PANTHER" id="PTHR30502:SF4">
    <property type="entry name" value="5-KETO-4-DEOXY-D-GLUCARATE ALDOLASE"/>
    <property type="match status" value="1"/>
</dbReference>
<dbReference type="InterPro" id="IPR050251">
    <property type="entry name" value="HpcH-HpaI_aldolase"/>
</dbReference>
<accession>A0A2T6KI64</accession>
<dbReference type="Pfam" id="PF03328">
    <property type="entry name" value="HpcH_HpaI"/>
    <property type="match status" value="1"/>
</dbReference>
<evidence type="ECO:0000256" key="3">
    <source>
        <dbReference type="ARBA" id="ARBA00045074"/>
    </source>
</evidence>
<organism evidence="5 6">
    <name type="scientific">Yoonia sediminilitoris</name>
    <dbReference type="NCBI Taxonomy" id="1286148"/>
    <lineage>
        <taxon>Bacteria</taxon>
        <taxon>Pseudomonadati</taxon>
        <taxon>Pseudomonadota</taxon>
        <taxon>Alphaproteobacteria</taxon>
        <taxon>Rhodobacterales</taxon>
        <taxon>Paracoccaceae</taxon>
        <taxon>Yoonia</taxon>
    </lineage>
</organism>
<evidence type="ECO:0000256" key="1">
    <source>
        <dbReference type="ARBA" id="ARBA00022723"/>
    </source>
</evidence>
<proteinExistence type="predicted"/>
<keyword evidence="2" id="KW-0456">Lyase</keyword>
<name>A0A2T6KI64_9RHOB</name>
<dbReference type="GO" id="GO:0046872">
    <property type="term" value="F:metal ion binding"/>
    <property type="evidence" value="ECO:0007669"/>
    <property type="project" value="UniProtKB-KW"/>
</dbReference>
<sequence length="256" mass="27179">MQMETNEFEKALKAQQKQIGLWVSLCSPIAAGVVAHAGYDWAVVDMEHTANDYMSVLHQLQVFAASNTTAIVRPEWNDPVVVKRLMDIGVQGLLFPMIGSVEEAKKAVAATRYPPKGMRGVAGVTRANKFGRVTDYVDRVEAETTIILQLESADAIAQAEQIAAVDGVSGIFFGPADIAADIGAAGGALDPAVWELVLPAAEKLIAMGMPVGTLVTDPKFATELLHKGFTFVACGLDTLMLARAADAVLAQVKGEL</sequence>
<comment type="caution">
    <text evidence="5">The sequence shown here is derived from an EMBL/GenBank/DDBJ whole genome shotgun (WGS) entry which is preliminary data.</text>
</comment>
<dbReference type="AlphaFoldDB" id="A0A2T6KI64"/>
<dbReference type="InterPro" id="IPR015813">
    <property type="entry name" value="Pyrv/PenolPyrv_kinase-like_dom"/>
</dbReference>
<keyword evidence="6" id="KW-1185">Reference proteome</keyword>
<dbReference type="PANTHER" id="PTHR30502">
    <property type="entry name" value="2-KETO-3-DEOXY-L-RHAMNONATE ALDOLASE"/>
    <property type="match status" value="1"/>
</dbReference>
<protein>
    <submittedName>
        <fullName evidence="5">4-hydroxy-2-oxoheptanedioate aldolase</fullName>
    </submittedName>
</protein>
<evidence type="ECO:0000313" key="5">
    <source>
        <dbReference type="EMBL" id="PUB15422.1"/>
    </source>
</evidence>
<dbReference type="RefSeq" id="WP_108386116.1">
    <property type="nucleotide sequence ID" value="NZ_QBUD01000004.1"/>
</dbReference>
<evidence type="ECO:0000256" key="2">
    <source>
        <dbReference type="ARBA" id="ARBA00023239"/>
    </source>
</evidence>
<dbReference type="InterPro" id="IPR005000">
    <property type="entry name" value="Aldolase/citrate-lyase_domain"/>
</dbReference>
<dbReference type="Gene3D" id="3.20.20.60">
    <property type="entry name" value="Phosphoenolpyruvate-binding domains"/>
    <property type="match status" value="1"/>
</dbReference>
<gene>
    <name evidence="5" type="ORF">C8N45_10442</name>
</gene>
<feature type="domain" description="HpcH/HpaI aldolase/citrate lyase" evidence="4">
    <location>
        <begin position="18"/>
        <end position="242"/>
    </location>
</feature>
<evidence type="ECO:0000259" key="4">
    <source>
        <dbReference type="Pfam" id="PF03328"/>
    </source>
</evidence>
<dbReference type="InterPro" id="IPR040442">
    <property type="entry name" value="Pyrv_kinase-like_dom_sf"/>
</dbReference>
<dbReference type="OrthoDB" id="9802624at2"/>
<dbReference type="GO" id="GO:0005737">
    <property type="term" value="C:cytoplasm"/>
    <property type="evidence" value="ECO:0007669"/>
    <property type="project" value="TreeGrafter"/>
</dbReference>
<dbReference type="SUPFAM" id="SSF51621">
    <property type="entry name" value="Phosphoenolpyruvate/pyruvate domain"/>
    <property type="match status" value="1"/>
</dbReference>
<comment type="catalytic activity">
    <reaction evidence="3">
        <text>D-glyceraldehyde + pyruvate = 2-dehydro-3-deoxy-L-galactonate</text>
        <dbReference type="Rhea" id="RHEA:80055"/>
        <dbReference type="ChEBI" id="CHEBI:15361"/>
        <dbReference type="ChEBI" id="CHEBI:17378"/>
        <dbReference type="ChEBI" id="CHEBI:75545"/>
    </reaction>
</comment>
<dbReference type="GO" id="GO:0016832">
    <property type="term" value="F:aldehyde-lyase activity"/>
    <property type="evidence" value="ECO:0007669"/>
    <property type="project" value="TreeGrafter"/>
</dbReference>
<reference evidence="5 6" key="1">
    <citation type="submission" date="2018-04" db="EMBL/GenBank/DDBJ databases">
        <title>Genomic Encyclopedia of Archaeal and Bacterial Type Strains, Phase II (KMG-II): from individual species to whole genera.</title>
        <authorList>
            <person name="Goeker M."/>
        </authorList>
    </citation>
    <scope>NUCLEOTIDE SEQUENCE [LARGE SCALE GENOMIC DNA]</scope>
    <source>
        <strain evidence="5 6">DSM 29955</strain>
    </source>
</reference>
<keyword evidence="1" id="KW-0479">Metal-binding</keyword>
<dbReference type="EMBL" id="QBUD01000004">
    <property type="protein sequence ID" value="PUB15422.1"/>
    <property type="molecule type" value="Genomic_DNA"/>
</dbReference>
<evidence type="ECO:0000313" key="6">
    <source>
        <dbReference type="Proteomes" id="UP000244523"/>
    </source>
</evidence>
<dbReference type="Proteomes" id="UP000244523">
    <property type="component" value="Unassembled WGS sequence"/>
</dbReference>